<keyword evidence="3 7" id="KW-0812">Transmembrane</keyword>
<dbReference type="InterPro" id="IPR002898">
    <property type="entry name" value="MotA_ExbB_proton_chnl"/>
</dbReference>
<dbReference type="OrthoDB" id="3178152at2"/>
<dbReference type="RefSeq" id="WP_015246504.1">
    <property type="nucleotide sequence ID" value="NC_019892.1"/>
</dbReference>
<keyword evidence="4 7" id="KW-1133">Transmembrane helix</keyword>
<dbReference type="InterPro" id="IPR050790">
    <property type="entry name" value="ExbB/TolQ_transport"/>
</dbReference>
<evidence type="ECO:0000256" key="7">
    <source>
        <dbReference type="SAM" id="Phobius"/>
    </source>
</evidence>
<keyword evidence="10" id="KW-1185">Reference proteome</keyword>
<dbReference type="EMBL" id="CP003364">
    <property type="protein sequence ID" value="AGA27356.1"/>
    <property type="molecule type" value="Genomic_DNA"/>
</dbReference>
<evidence type="ECO:0000313" key="10">
    <source>
        <dbReference type="Proteomes" id="UP000010798"/>
    </source>
</evidence>
<keyword evidence="6" id="KW-0653">Protein transport</keyword>
<dbReference type="STRING" id="886293.Sinac_3075"/>
<dbReference type="KEGG" id="saci:Sinac_3075"/>
<keyword evidence="2" id="KW-1003">Cell membrane</keyword>
<evidence type="ECO:0000256" key="3">
    <source>
        <dbReference type="ARBA" id="ARBA00022692"/>
    </source>
</evidence>
<evidence type="ECO:0000256" key="2">
    <source>
        <dbReference type="ARBA" id="ARBA00022475"/>
    </source>
</evidence>
<sequence>MTDRLVEILFMVTGVLLTPVLLVLALMSAATLWMMGGLAREAFERWQTRSVWTNYLASLKADSGEAAAFRQLSLSGDPARFQAWFRAADHRGRPGLRKCLDDLEIDMTRRLSWLSFATRVGPMLGLVGTLLPLGPALRGLASDDLASLAENLEIAFTSTVFGLLIGGLAYAASVLRRNWYDQDLSDLEFVLDTIRPKNEQGQACLDSPIGEPADA</sequence>
<proteinExistence type="inferred from homology"/>
<organism evidence="9 10">
    <name type="scientific">Singulisphaera acidiphila (strain ATCC BAA-1392 / DSM 18658 / VKM B-2454 / MOB10)</name>
    <dbReference type="NCBI Taxonomy" id="886293"/>
    <lineage>
        <taxon>Bacteria</taxon>
        <taxon>Pseudomonadati</taxon>
        <taxon>Planctomycetota</taxon>
        <taxon>Planctomycetia</taxon>
        <taxon>Isosphaerales</taxon>
        <taxon>Isosphaeraceae</taxon>
        <taxon>Singulisphaera</taxon>
    </lineage>
</organism>
<dbReference type="PANTHER" id="PTHR30625">
    <property type="entry name" value="PROTEIN TOLQ"/>
    <property type="match status" value="1"/>
</dbReference>
<evidence type="ECO:0000256" key="6">
    <source>
        <dbReference type="RuleBase" id="RU004057"/>
    </source>
</evidence>
<keyword evidence="6" id="KW-0813">Transport</keyword>
<dbReference type="Proteomes" id="UP000010798">
    <property type="component" value="Chromosome"/>
</dbReference>
<reference evidence="9 10" key="1">
    <citation type="submission" date="2012-02" db="EMBL/GenBank/DDBJ databases">
        <title>Complete sequence of chromosome of Singulisphaera acidiphila DSM 18658.</title>
        <authorList>
            <consortium name="US DOE Joint Genome Institute (JGI-PGF)"/>
            <person name="Lucas S."/>
            <person name="Copeland A."/>
            <person name="Lapidus A."/>
            <person name="Glavina del Rio T."/>
            <person name="Dalin E."/>
            <person name="Tice H."/>
            <person name="Bruce D."/>
            <person name="Goodwin L."/>
            <person name="Pitluck S."/>
            <person name="Peters L."/>
            <person name="Ovchinnikova G."/>
            <person name="Chertkov O."/>
            <person name="Kyrpides N."/>
            <person name="Mavromatis K."/>
            <person name="Ivanova N."/>
            <person name="Brettin T."/>
            <person name="Detter J.C."/>
            <person name="Han C."/>
            <person name="Larimer F."/>
            <person name="Land M."/>
            <person name="Hauser L."/>
            <person name="Markowitz V."/>
            <person name="Cheng J.-F."/>
            <person name="Hugenholtz P."/>
            <person name="Woyke T."/>
            <person name="Wu D."/>
            <person name="Tindall B."/>
            <person name="Pomrenke H."/>
            <person name="Brambilla E."/>
            <person name="Klenk H.-P."/>
            <person name="Eisen J.A."/>
        </authorList>
    </citation>
    <scope>NUCLEOTIDE SEQUENCE [LARGE SCALE GENOMIC DNA]</scope>
    <source>
        <strain evidence="10">ATCC BAA-1392 / DSM 18658 / VKM B-2454 / MOB10</strain>
    </source>
</reference>
<comment type="similarity">
    <text evidence="6">Belongs to the exbB/tolQ family.</text>
</comment>
<evidence type="ECO:0000313" key="9">
    <source>
        <dbReference type="EMBL" id="AGA27356.1"/>
    </source>
</evidence>
<feature type="domain" description="MotA/TolQ/ExbB proton channel" evidence="8">
    <location>
        <begin position="96"/>
        <end position="175"/>
    </location>
</feature>
<evidence type="ECO:0000259" key="8">
    <source>
        <dbReference type="Pfam" id="PF01618"/>
    </source>
</evidence>
<evidence type="ECO:0000256" key="1">
    <source>
        <dbReference type="ARBA" id="ARBA00004651"/>
    </source>
</evidence>
<keyword evidence="5 7" id="KW-0472">Membrane</keyword>
<evidence type="ECO:0000256" key="5">
    <source>
        <dbReference type="ARBA" id="ARBA00023136"/>
    </source>
</evidence>
<feature type="transmembrane region" description="Helical" evidence="7">
    <location>
        <begin position="154"/>
        <end position="175"/>
    </location>
</feature>
<accession>L0DFA9</accession>
<feature type="transmembrane region" description="Helical" evidence="7">
    <location>
        <begin position="6"/>
        <end position="35"/>
    </location>
</feature>
<evidence type="ECO:0000256" key="4">
    <source>
        <dbReference type="ARBA" id="ARBA00022989"/>
    </source>
</evidence>
<gene>
    <name evidence="9" type="ordered locus">Sinac_3075</name>
</gene>
<dbReference type="GO" id="GO:0005886">
    <property type="term" value="C:plasma membrane"/>
    <property type="evidence" value="ECO:0007669"/>
    <property type="project" value="UniProtKB-SubCell"/>
</dbReference>
<dbReference type="PANTHER" id="PTHR30625:SF3">
    <property type="entry name" value="TOL-PAL SYSTEM PROTEIN TOLQ"/>
    <property type="match status" value="1"/>
</dbReference>
<dbReference type="HOGENOM" id="CLU_088835_1_0_0"/>
<dbReference type="eggNOG" id="COG0811">
    <property type="taxonomic scope" value="Bacteria"/>
</dbReference>
<protein>
    <submittedName>
        <fullName evidence="9">Biopolymer transport protein</fullName>
    </submittedName>
</protein>
<dbReference type="GO" id="GO:0017038">
    <property type="term" value="P:protein import"/>
    <property type="evidence" value="ECO:0007669"/>
    <property type="project" value="TreeGrafter"/>
</dbReference>
<feature type="transmembrane region" description="Helical" evidence="7">
    <location>
        <begin position="113"/>
        <end position="134"/>
    </location>
</feature>
<name>L0DFA9_SINAD</name>
<dbReference type="AlphaFoldDB" id="L0DFA9"/>
<comment type="subcellular location">
    <subcellularLocation>
        <location evidence="1">Cell membrane</location>
        <topology evidence="1">Multi-pass membrane protein</topology>
    </subcellularLocation>
    <subcellularLocation>
        <location evidence="6">Membrane</location>
        <topology evidence="6">Multi-pass membrane protein</topology>
    </subcellularLocation>
</comment>
<dbReference type="Pfam" id="PF01618">
    <property type="entry name" value="MotA_ExbB"/>
    <property type="match status" value="1"/>
</dbReference>